<dbReference type="InterPro" id="IPR038538">
    <property type="entry name" value="MTERF_sf"/>
</dbReference>
<comment type="caution">
    <text evidence="1">The sequence shown here is derived from an EMBL/GenBank/DDBJ whole genome shotgun (WGS) entry which is preliminary data.</text>
</comment>
<reference evidence="1 2" key="1">
    <citation type="journal article" date="2023" name="BMC Biotechnol.">
        <title>Vitis rotundifolia cv Carlos genome sequencing.</title>
        <authorList>
            <person name="Huff M."/>
            <person name="Hulse-Kemp A."/>
            <person name="Scheffler B."/>
            <person name="Youngblood R."/>
            <person name="Simpson S."/>
            <person name="Babiker E."/>
            <person name="Staton M."/>
        </authorList>
    </citation>
    <scope>NUCLEOTIDE SEQUENCE [LARGE SCALE GENOMIC DNA]</scope>
    <source>
        <tissue evidence="1">Leaf</tissue>
    </source>
</reference>
<evidence type="ECO:0000313" key="2">
    <source>
        <dbReference type="Proteomes" id="UP001168098"/>
    </source>
</evidence>
<dbReference type="Gene3D" id="2.10.230.10">
    <property type="entry name" value="Heat shock protein DnaJ, cysteine-rich domain"/>
    <property type="match status" value="1"/>
</dbReference>
<organism evidence="1 2">
    <name type="scientific">Vitis rotundifolia</name>
    <name type="common">Muscadine grape</name>
    <dbReference type="NCBI Taxonomy" id="103349"/>
    <lineage>
        <taxon>Eukaryota</taxon>
        <taxon>Viridiplantae</taxon>
        <taxon>Streptophyta</taxon>
        <taxon>Embryophyta</taxon>
        <taxon>Tracheophyta</taxon>
        <taxon>Spermatophyta</taxon>
        <taxon>Magnoliopsida</taxon>
        <taxon>eudicotyledons</taxon>
        <taxon>Gunneridae</taxon>
        <taxon>Pentapetalae</taxon>
        <taxon>rosids</taxon>
        <taxon>Vitales</taxon>
        <taxon>Vitaceae</taxon>
        <taxon>Viteae</taxon>
        <taxon>Vitis</taxon>
    </lineage>
</organism>
<keyword evidence="2" id="KW-1185">Reference proteome</keyword>
<accession>A0AA39ABC1</accession>
<dbReference type="Gene3D" id="1.25.70.10">
    <property type="entry name" value="Transcription termination factor 3, mitochondrial"/>
    <property type="match status" value="1"/>
</dbReference>
<proteinExistence type="predicted"/>
<sequence length="262" mass="29738">MSRSNLMRAACHAYGDFGKGTLESSYHTFTKSEDYNSSEMHGIRKLKPRKSMENEYCRLQEETDSDEEQSPFLGYLSTYGLEESHFIRMYERHVLPLQISLQIPEYSVNSNLKSHVVFFLVGLSIPDSRMRRVVAAAPYLFSYSVENSSKPTVRQLVKEDGDKKNDMGSMDGRSSRSRIVDGEDEYYNLVLKFNEAVIGVEKEIEITRLETCGTCNGSGAKAIMVTGQYEQRGIQALRTPCCRICMPSFEPRAIPYVSSSCF</sequence>
<gene>
    <name evidence="1" type="ORF">PVL29_002791</name>
</gene>
<dbReference type="EMBL" id="JARBHA010000003">
    <property type="protein sequence ID" value="KAJ9704387.1"/>
    <property type="molecule type" value="Genomic_DNA"/>
</dbReference>
<evidence type="ECO:0000313" key="1">
    <source>
        <dbReference type="EMBL" id="KAJ9704387.1"/>
    </source>
</evidence>
<protein>
    <submittedName>
        <fullName evidence="1">Uncharacterized protein</fullName>
    </submittedName>
</protein>
<dbReference type="Gene3D" id="2.60.260.20">
    <property type="entry name" value="Urease metallochaperone UreE, N-terminal domain"/>
    <property type="match status" value="1"/>
</dbReference>
<dbReference type="AlphaFoldDB" id="A0AA39ABC1"/>
<dbReference type="Proteomes" id="UP001168098">
    <property type="component" value="Unassembled WGS sequence"/>
</dbReference>
<name>A0AA39ABC1_VITRO</name>